<reference evidence="5" key="1">
    <citation type="submission" date="2021-03" db="EMBL/GenBank/DDBJ databases">
        <title>Taxonomic study of Clostridium polyendosporum from meadow-gley soil under rice.</title>
        <authorList>
            <person name="Kobayashi H."/>
            <person name="Tanizawa Y."/>
            <person name="Yagura M."/>
        </authorList>
    </citation>
    <scope>NUCLEOTIDE SEQUENCE</scope>
    <source>
        <strain evidence="5">JCM 30710</strain>
    </source>
</reference>
<feature type="domain" description="Transketolase-like pyrimidine-binding" evidence="4">
    <location>
        <begin position="5"/>
        <end position="171"/>
    </location>
</feature>
<dbReference type="InterPro" id="IPR051157">
    <property type="entry name" value="PDH/Transketolase"/>
</dbReference>
<comment type="caution">
    <text evidence="5">The sequence shown here is derived from an EMBL/GenBank/DDBJ whole genome shotgun (WGS) entry which is preliminary data.</text>
</comment>
<evidence type="ECO:0000259" key="4">
    <source>
        <dbReference type="SMART" id="SM00861"/>
    </source>
</evidence>
<dbReference type="Pfam" id="PF02779">
    <property type="entry name" value="Transket_pyr"/>
    <property type="match status" value="1"/>
</dbReference>
<name>A0A919VF37_9CLOT</name>
<evidence type="ECO:0000313" key="5">
    <source>
        <dbReference type="EMBL" id="GIM27722.1"/>
    </source>
</evidence>
<dbReference type="PANTHER" id="PTHR43825">
    <property type="entry name" value="PYRUVATE DEHYDROGENASE E1 COMPONENT"/>
    <property type="match status" value="1"/>
</dbReference>
<dbReference type="CDD" id="cd07033">
    <property type="entry name" value="TPP_PYR_DXS_TK_like"/>
    <property type="match status" value="1"/>
</dbReference>
<protein>
    <submittedName>
        <fullName evidence="5">Transketolase</fullName>
    </submittedName>
</protein>
<dbReference type="SUPFAM" id="SSF52518">
    <property type="entry name" value="Thiamin diphosphate-binding fold (THDP-binding)"/>
    <property type="match status" value="1"/>
</dbReference>
<dbReference type="InterPro" id="IPR009014">
    <property type="entry name" value="Transketo_C/PFOR_II"/>
</dbReference>
<evidence type="ECO:0000256" key="1">
    <source>
        <dbReference type="ARBA" id="ARBA00001964"/>
    </source>
</evidence>
<keyword evidence="6" id="KW-1185">Reference proteome</keyword>
<dbReference type="PANTHER" id="PTHR43825:SF1">
    <property type="entry name" value="TRANSKETOLASE-LIKE PYRIMIDINE-BINDING DOMAIN-CONTAINING PROTEIN"/>
    <property type="match status" value="1"/>
</dbReference>
<dbReference type="InterPro" id="IPR033248">
    <property type="entry name" value="Transketolase_C"/>
</dbReference>
<accession>A0A919VF37</accession>
<dbReference type="Gene3D" id="3.40.50.970">
    <property type="match status" value="1"/>
</dbReference>
<proteinExistence type="inferred from homology"/>
<dbReference type="Pfam" id="PF02780">
    <property type="entry name" value="Transketolase_C"/>
    <property type="match status" value="1"/>
</dbReference>
<dbReference type="FunFam" id="3.40.50.970:FF:000129">
    <property type="entry name" value="Transketolase"/>
    <property type="match status" value="1"/>
</dbReference>
<dbReference type="SMART" id="SM00861">
    <property type="entry name" value="Transket_pyr"/>
    <property type="match status" value="1"/>
</dbReference>
<comment type="similarity">
    <text evidence="2">Belongs to the transketolase family.</text>
</comment>
<evidence type="ECO:0000256" key="2">
    <source>
        <dbReference type="ARBA" id="ARBA00007131"/>
    </source>
</evidence>
<evidence type="ECO:0000313" key="6">
    <source>
        <dbReference type="Proteomes" id="UP000679179"/>
    </source>
</evidence>
<dbReference type="EMBL" id="BOPZ01000002">
    <property type="protein sequence ID" value="GIM27722.1"/>
    <property type="molecule type" value="Genomic_DNA"/>
</dbReference>
<dbReference type="AlphaFoldDB" id="A0A919VF37"/>
<evidence type="ECO:0000256" key="3">
    <source>
        <dbReference type="ARBA" id="ARBA00023052"/>
    </source>
</evidence>
<gene>
    <name evidence="5" type="ORF">CPJCM30710_03880</name>
</gene>
<organism evidence="5 6">
    <name type="scientific">Clostridium polyendosporum</name>
    <dbReference type="NCBI Taxonomy" id="69208"/>
    <lineage>
        <taxon>Bacteria</taxon>
        <taxon>Bacillati</taxon>
        <taxon>Bacillota</taxon>
        <taxon>Clostridia</taxon>
        <taxon>Eubacteriales</taxon>
        <taxon>Clostridiaceae</taxon>
        <taxon>Clostridium</taxon>
    </lineage>
</organism>
<comment type="cofactor">
    <cofactor evidence="1">
        <name>thiamine diphosphate</name>
        <dbReference type="ChEBI" id="CHEBI:58937"/>
    </cofactor>
</comment>
<keyword evidence="3" id="KW-0786">Thiamine pyrophosphate</keyword>
<dbReference type="RefSeq" id="WP_212902477.1">
    <property type="nucleotide sequence ID" value="NZ_BOPZ01000002.1"/>
</dbReference>
<dbReference type="SUPFAM" id="SSF52922">
    <property type="entry name" value="TK C-terminal domain-like"/>
    <property type="match status" value="1"/>
</dbReference>
<dbReference type="Gene3D" id="3.40.50.920">
    <property type="match status" value="1"/>
</dbReference>
<sequence length="312" mass="34201">MVSTLEMREVLSKTLEDLMEKDKKIILIDADLASANGTLSLRKKFPDRALDIGISEQNMASVAAGMSAYGLKPFISTFTAFASRRICDQIAISMLYAKQNVKIIATDSGISSQLNGGTHMSVEDIGVLRSIPNIVIYEAVDSMQLLKALPVIADYNGVVYIRMVRKDTPPVFDDNYQFDLFKGDLLKEGSDVTIIASGIMVNEALEASKILAEENINAEVINIHTIKPIDRECIISSAKKTGSVVTCENHNIIGGLYSAVCEVLSDECPVPIKAIGIKDHFGEVGKLPFLMNKYEMTKEYIVSAVKEVLELK</sequence>
<dbReference type="InterPro" id="IPR005475">
    <property type="entry name" value="Transketolase-like_Pyr-bd"/>
</dbReference>
<dbReference type="InterPro" id="IPR029061">
    <property type="entry name" value="THDP-binding"/>
</dbReference>
<dbReference type="Proteomes" id="UP000679179">
    <property type="component" value="Unassembled WGS sequence"/>
</dbReference>